<dbReference type="GO" id="GO:0016853">
    <property type="term" value="F:isomerase activity"/>
    <property type="evidence" value="ECO:0007669"/>
    <property type="project" value="UniProtKB-KW"/>
</dbReference>
<gene>
    <name evidence="3" type="ORF">EV665_12639</name>
</gene>
<dbReference type="PANTHER" id="PTHR43489">
    <property type="entry name" value="ISOMERASE"/>
    <property type="match status" value="1"/>
</dbReference>
<organism evidence="3 4">
    <name type="scientific">Shinella granuli</name>
    <dbReference type="NCBI Taxonomy" id="323621"/>
    <lineage>
        <taxon>Bacteria</taxon>
        <taxon>Pseudomonadati</taxon>
        <taxon>Pseudomonadota</taxon>
        <taxon>Alphaproteobacteria</taxon>
        <taxon>Hyphomicrobiales</taxon>
        <taxon>Rhizobiaceae</taxon>
        <taxon>Shinella</taxon>
    </lineage>
</organism>
<accession>A0A4R2C5H5</accession>
<dbReference type="AlphaFoldDB" id="A0A4R2C5H5"/>
<dbReference type="SUPFAM" id="SSF51658">
    <property type="entry name" value="Xylose isomerase-like"/>
    <property type="match status" value="1"/>
</dbReference>
<feature type="domain" description="Xylose isomerase-like TIM barrel" evidence="2">
    <location>
        <begin position="25"/>
        <end position="264"/>
    </location>
</feature>
<sequence>MQLGIHALVWVTDWTEDTICYAIGKTAETGYDLIEAVIFDPRDARPAATAKAIAAAGIGVVTGMALNPAADISSADPAVAKAGEQFISDAILATRDMGSNLLGGVTHSAMHRYGQAAAAGTIDRVIETYGRLAVRAEAAGIRLGIEAVNRYESNVVNTIDDAARIVRTIGSPALFAHIDSYHMNIEEHDTADAIARNIDTIGHVHAGESNRGYLGSGSVDFPDYFRALVRASYNGPVVFEAFSPAVLKEGVADALAAWTTHWTDSEDLATKGLRFMRGQIDAATTSLIARHPLPRREVNSPFV</sequence>
<evidence type="ECO:0000259" key="2">
    <source>
        <dbReference type="Pfam" id="PF01261"/>
    </source>
</evidence>
<dbReference type="EMBL" id="SLVX01000026">
    <property type="protein sequence ID" value="TCN35717.1"/>
    <property type="molecule type" value="Genomic_DNA"/>
</dbReference>
<dbReference type="RefSeq" id="WP_133036490.1">
    <property type="nucleotide sequence ID" value="NZ_BAABEI010000001.1"/>
</dbReference>
<dbReference type="InterPro" id="IPR013022">
    <property type="entry name" value="Xyl_isomerase-like_TIM-brl"/>
</dbReference>
<evidence type="ECO:0000313" key="4">
    <source>
        <dbReference type="Proteomes" id="UP000295351"/>
    </source>
</evidence>
<dbReference type="Gene3D" id="3.20.20.150">
    <property type="entry name" value="Divalent-metal-dependent TIM barrel enzymes"/>
    <property type="match status" value="1"/>
</dbReference>
<protein>
    <submittedName>
        <fullName evidence="3">D-psicose/D-tagatose/L-ribulose 3-epimerase</fullName>
    </submittedName>
</protein>
<name>A0A4R2C5H5_SHIGR</name>
<dbReference type="Pfam" id="PF01261">
    <property type="entry name" value="AP_endonuc_2"/>
    <property type="match status" value="1"/>
</dbReference>
<keyword evidence="1" id="KW-0413">Isomerase</keyword>
<dbReference type="PANTHER" id="PTHR43489:SF7">
    <property type="entry name" value="3-DEHYDRO-D-GULOSIDE 4-EPIMERASE-RELATED"/>
    <property type="match status" value="1"/>
</dbReference>
<reference evidence="3 4" key="1">
    <citation type="submission" date="2019-03" db="EMBL/GenBank/DDBJ databases">
        <title>Genomic Encyclopedia of Type Strains, Phase IV (KMG-IV): sequencing the most valuable type-strain genomes for metagenomic binning, comparative biology and taxonomic classification.</title>
        <authorList>
            <person name="Goeker M."/>
        </authorList>
    </citation>
    <scope>NUCLEOTIDE SEQUENCE [LARGE SCALE GENOMIC DNA]</scope>
    <source>
        <strain evidence="3 4">DSM 18401</strain>
    </source>
</reference>
<keyword evidence="4" id="KW-1185">Reference proteome</keyword>
<comment type="caution">
    <text evidence="3">The sequence shown here is derived from an EMBL/GenBank/DDBJ whole genome shotgun (WGS) entry which is preliminary data.</text>
</comment>
<dbReference type="InterPro" id="IPR050417">
    <property type="entry name" value="Sugar_Epim/Isomerase"/>
</dbReference>
<evidence type="ECO:0000256" key="1">
    <source>
        <dbReference type="ARBA" id="ARBA00023235"/>
    </source>
</evidence>
<evidence type="ECO:0000313" key="3">
    <source>
        <dbReference type="EMBL" id="TCN35717.1"/>
    </source>
</evidence>
<dbReference type="Proteomes" id="UP000295351">
    <property type="component" value="Unassembled WGS sequence"/>
</dbReference>
<proteinExistence type="predicted"/>
<dbReference type="InterPro" id="IPR036237">
    <property type="entry name" value="Xyl_isomerase-like_sf"/>
</dbReference>